<dbReference type="FunFam" id="1.25.40.90:FF:000010">
    <property type="entry name" value="EH domain binding protein"/>
    <property type="match status" value="1"/>
</dbReference>
<evidence type="ECO:0000256" key="3">
    <source>
        <dbReference type="ARBA" id="ARBA00010130"/>
    </source>
</evidence>
<name>A0A8H3ICM4_9LECA</name>
<dbReference type="InterPro" id="IPR013809">
    <property type="entry name" value="ENTH"/>
</dbReference>
<evidence type="ECO:0000256" key="1">
    <source>
        <dbReference type="ARBA" id="ARBA00004170"/>
    </source>
</evidence>
<dbReference type="EMBL" id="CAJPDR010000030">
    <property type="protein sequence ID" value="CAF9908679.1"/>
    <property type="molecule type" value="Genomic_DNA"/>
</dbReference>
<comment type="subcellular location">
    <subcellularLocation>
        <location evidence="2">Cytoplasm</location>
    </subcellularLocation>
    <subcellularLocation>
        <location evidence="1">Membrane</location>
        <topology evidence="1">Peripheral membrane protein</topology>
    </subcellularLocation>
</comment>
<evidence type="ECO:0000313" key="15">
    <source>
        <dbReference type="Proteomes" id="UP000664203"/>
    </source>
</evidence>
<keyword evidence="7" id="KW-0254">Endocytosis</keyword>
<evidence type="ECO:0000256" key="8">
    <source>
        <dbReference type="ARBA" id="ARBA00022737"/>
    </source>
</evidence>
<evidence type="ECO:0000256" key="6">
    <source>
        <dbReference type="ARBA" id="ARBA00022553"/>
    </source>
</evidence>
<comment type="caution">
    <text evidence="14">The sequence shown here is derived from an EMBL/GenBank/DDBJ whole genome shotgun (WGS) entry which is preliminary data.</text>
</comment>
<dbReference type="GO" id="GO:0030125">
    <property type="term" value="C:clathrin vesicle coat"/>
    <property type="evidence" value="ECO:0007669"/>
    <property type="project" value="TreeGrafter"/>
</dbReference>
<keyword evidence="15" id="KW-1185">Reference proteome</keyword>
<dbReference type="PROSITE" id="PS50942">
    <property type="entry name" value="ENTH"/>
    <property type="match status" value="1"/>
</dbReference>
<evidence type="ECO:0000256" key="10">
    <source>
        <dbReference type="ARBA" id="ARBA00023121"/>
    </source>
</evidence>
<feature type="compositionally biased region" description="Low complexity" evidence="12">
    <location>
        <begin position="35"/>
        <end position="46"/>
    </location>
</feature>
<dbReference type="SMART" id="SM00726">
    <property type="entry name" value="UIM"/>
    <property type="match status" value="2"/>
</dbReference>
<feature type="compositionally biased region" description="Low complexity" evidence="12">
    <location>
        <begin position="340"/>
        <end position="386"/>
    </location>
</feature>
<dbReference type="GO" id="GO:0030276">
    <property type="term" value="F:clathrin binding"/>
    <property type="evidence" value="ECO:0007669"/>
    <property type="project" value="TreeGrafter"/>
</dbReference>
<gene>
    <name evidence="14" type="ORF">ALECFALPRED_004892</name>
</gene>
<dbReference type="PROSITE" id="PS50330">
    <property type="entry name" value="UIM"/>
    <property type="match status" value="2"/>
</dbReference>
<evidence type="ECO:0000256" key="9">
    <source>
        <dbReference type="ARBA" id="ARBA00022843"/>
    </source>
</evidence>
<dbReference type="SUPFAM" id="SSF48464">
    <property type="entry name" value="ENTH/VHS domain"/>
    <property type="match status" value="1"/>
</dbReference>
<keyword evidence="10" id="KW-0446">Lipid-binding</keyword>
<dbReference type="PANTHER" id="PTHR12276">
    <property type="entry name" value="EPSIN/ENT-RELATED"/>
    <property type="match status" value="1"/>
</dbReference>
<dbReference type="GO" id="GO:0007015">
    <property type="term" value="P:actin filament organization"/>
    <property type="evidence" value="ECO:0007669"/>
    <property type="project" value="TreeGrafter"/>
</dbReference>
<keyword evidence="4" id="KW-0963">Cytoplasm</keyword>
<accession>A0A8H3ICM4</accession>
<evidence type="ECO:0000256" key="5">
    <source>
        <dbReference type="ARBA" id="ARBA00022499"/>
    </source>
</evidence>
<sequence length="629" mass="69834">MSKVVRSVKNVTKGYSHVQVKVRNGMRHPRAKYGAATNTSSSATSNDPWGPTGTEMTEIAQLTFNGYSHHHLPSPMVLSLDSSNDFYEIMDMLDKRMNDKGKNWRHVLKSLKVLDYCLHEGSELVVTWARKNVYIIKTLREFQYVDDDGKDVGQNVRVSAKELTSLVLDEERLRTERSDRKTWKSRVTGIEEFGPQVSGYGLGNGGGRSTPPRRRPERRKQNATDEEDAEYKLAIEASKYEAEEDRKRRNTATEPPPDDDLAKAIKLSKEEEELRRRELEESNAASLFDDTPAPSSQQPQYTGFNQGYQQQGAVDWFGNPVDQQPQQPQSTGYLNNAYSQPTGFQNQQTGFQNGFQPQRTGFEQPQFQQQQPSYIQPQSTIQPQQTAFDSLNNPYTQQQNGFGNQFQQQQPQQTSSPAPQAGSHNPWATNQTQYDALKPMPTGSNNPFASARPQAQQQQTSPPSLSSLAEQRTATNFNSQTSFNPIANYQAPQQIATPQKPQNPQHERLNALLASGEGMDTFGNTGEMRIPSQHTAPGTFVNSSGQGLTKLHASQTGNNPFFSQQFTGGLQMQGSYGAQQQQNRLVPAQTGPAGINGFGGSPFGHANNNPFGAQQSHQGQQQGGSLIDL</sequence>
<feature type="compositionally biased region" description="Polar residues" evidence="12">
    <location>
        <begin position="422"/>
        <end position="434"/>
    </location>
</feature>
<feature type="region of interest" description="Disordered" evidence="12">
    <location>
        <begin position="588"/>
        <end position="629"/>
    </location>
</feature>
<feature type="compositionally biased region" description="Basic and acidic residues" evidence="12">
    <location>
        <begin position="260"/>
        <end position="280"/>
    </location>
</feature>
<dbReference type="AlphaFoldDB" id="A0A8H3ICM4"/>
<evidence type="ECO:0000256" key="11">
    <source>
        <dbReference type="ARBA" id="ARBA00023136"/>
    </source>
</evidence>
<feature type="compositionally biased region" description="Polar residues" evidence="12">
    <location>
        <begin position="293"/>
        <end position="304"/>
    </location>
</feature>
<evidence type="ECO:0000313" key="14">
    <source>
        <dbReference type="EMBL" id="CAF9908679.1"/>
    </source>
</evidence>
<keyword evidence="8" id="KW-0677">Repeat</keyword>
<feature type="compositionally biased region" description="Basic and acidic residues" evidence="12">
    <location>
        <begin position="230"/>
        <end position="247"/>
    </location>
</feature>
<reference evidence="14" key="1">
    <citation type="submission" date="2021-03" db="EMBL/GenBank/DDBJ databases">
        <authorList>
            <person name="Tagirdzhanova G."/>
        </authorList>
    </citation>
    <scope>NUCLEOTIDE SEQUENCE</scope>
</reference>
<dbReference type="InterPro" id="IPR003903">
    <property type="entry name" value="UIM_dom"/>
</dbReference>
<dbReference type="InterPro" id="IPR013182">
    <property type="entry name" value="DUF1720"/>
</dbReference>
<dbReference type="SMART" id="SM00273">
    <property type="entry name" value="ENTH"/>
    <property type="match status" value="1"/>
</dbReference>
<dbReference type="Proteomes" id="UP000664203">
    <property type="component" value="Unassembled WGS sequence"/>
</dbReference>
<feature type="compositionally biased region" description="Low complexity" evidence="12">
    <location>
        <begin position="612"/>
        <end position="629"/>
    </location>
</feature>
<keyword evidence="9" id="KW-0832">Ubl conjugation</keyword>
<dbReference type="GO" id="GO:0006897">
    <property type="term" value="P:endocytosis"/>
    <property type="evidence" value="ECO:0007669"/>
    <property type="project" value="UniProtKB-KW"/>
</dbReference>
<dbReference type="OrthoDB" id="4033880at2759"/>
<feature type="compositionally biased region" description="Low complexity" evidence="12">
    <location>
        <begin position="447"/>
        <end position="469"/>
    </location>
</feature>
<feature type="domain" description="ENTH" evidence="13">
    <location>
        <begin position="28"/>
        <end position="177"/>
    </location>
</feature>
<evidence type="ECO:0000256" key="12">
    <source>
        <dbReference type="SAM" id="MobiDB-lite"/>
    </source>
</evidence>
<feature type="region of interest" description="Disordered" evidence="12">
    <location>
        <begin position="316"/>
        <end position="469"/>
    </location>
</feature>
<evidence type="ECO:0000256" key="4">
    <source>
        <dbReference type="ARBA" id="ARBA00022490"/>
    </source>
</evidence>
<dbReference type="GO" id="GO:0005768">
    <property type="term" value="C:endosome"/>
    <property type="evidence" value="ECO:0007669"/>
    <property type="project" value="TreeGrafter"/>
</dbReference>
<dbReference type="PANTHER" id="PTHR12276:SF110">
    <property type="entry name" value="EPSIN-1-RELATED"/>
    <property type="match status" value="1"/>
</dbReference>
<protein>
    <recommendedName>
        <fullName evidence="13">ENTH domain-containing protein</fullName>
    </recommendedName>
</protein>
<feature type="region of interest" description="Disordered" evidence="12">
    <location>
        <begin position="194"/>
        <end position="304"/>
    </location>
</feature>
<dbReference type="Pfam" id="PF08226">
    <property type="entry name" value="DUF1720"/>
    <property type="match status" value="1"/>
</dbReference>
<evidence type="ECO:0000259" key="13">
    <source>
        <dbReference type="PROSITE" id="PS50942"/>
    </source>
</evidence>
<dbReference type="Gene3D" id="1.25.40.90">
    <property type="match status" value="1"/>
</dbReference>
<dbReference type="GO" id="GO:0000147">
    <property type="term" value="P:actin cortical patch assembly"/>
    <property type="evidence" value="ECO:0007669"/>
    <property type="project" value="UniProtKB-ARBA"/>
</dbReference>
<keyword evidence="5" id="KW-1017">Isopeptide bond</keyword>
<dbReference type="InterPro" id="IPR008942">
    <property type="entry name" value="ENTH_VHS"/>
</dbReference>
<proteinExistence type="inferred from homology"/>
<keyword evidence="11" id="KW-0472">Membrane</keyword>
<feature type="region of interest" description="Disordered" evidence="12">
    <location>
        <begin position="26"/>
        <end position="52"/>
    </location>
</feature>
<keyword evidence="6" id="KW-0597">Phosphoprotein</keyword>
<dbReference type="GO" id="GO:0005543">
    <property type="term" value="F:phospholipid binding"/>
    <property type="evidence" value="ECO:0007669"/>
    <property type="project" value="TreeGrafter"/>
</dbReference>
<feature type="compositionally biased region" description="Polar residues" evidence="12">
    <location>
        <begin position="321"/>
        <end position="339"/>
    </location>
</feature>
<dbReference type="Pfam" id="PF01417">
    <property type="entry name" value="ENTH"/>
    <property type="match status" value="2"/>
</dbReference>
<dbReference type="CDD" id="cd16991">
    <property type="entry name" value="ENTH_Ent1_Ent2"/>
    <property type="match status" value="1"/>
</dbReference>
<dbReference type="GO" id="GO:0005886">
    <property type="term" value="C:plasma membrane"/>
    <property type="evidence" value="ECO:0007669"/>
    <property type="project" value="TreeGrafter"/>
</dbReference>
<evidence type="ECO:0000256" key="2">
    <source>
        <dbReference type="ARBA" id="ARBA00004496"/>
    </source>
</evidence>
<evidence type="ECO:0000256" key="7">
    <source>
        <dbReference type="ARBA" id="ARBA00022583"/>
    </source>
</evidence>
<organism evidence="14 15">
    <name type="scientific">Alectoria fallacina</name>
    <dbReference type="NCBI Taxonomy" id="1903189"/>
    <lineage>
        <taxon>Eukaryota</taxon>
        <taxon>Fungi</taxon>
        <taxon>Dikarya</taxon>
        <taxon>Ascomycota</taxon>
        <taxon>Pezizomycotina</taxon>
        <taxon>Lecanoromycetes</taxon>
        <taxon>OSLEUM clade</taxon>
        <taxon>Lecanoromycetidae</taxon>
        <taxon>Lecanorales</taxon>
        <taxon>Lecanorineae</taxon>
        <taxon>Parmeliaceae</taxon>
        <taxon>Alectoria</taxon>
    </lineage>
</organism>
<feature type="compositionally biased region" description="Low complexity" evidence="12">
    <location>
        <begin position="396"/>
        <end position="421"/>
    </location>
</feature>
<comment type="similarity">
    <text evidence="3">Belongs to the epsin family.</text>
</comment>
<dbReference type="GO" id="GO:0070530">
    <property type="term" value="F:K63-linked polyubiquitin modification-dependent protein binding"/>
    <property type="evidence" value="ECO:0007669"/>
    <property type="project" value="UniProtKB-ARBA"/>
</dbReference>